<name>A0A075IH12_9ARCH</name>
<dbReference type="AlphaFoldDB" id="A0A075IH12"/>
<organism evidence="1">
    <name type="scientific">uncultured marine thaumarchaeote SAT1000_52_H09</name>
    <dbReference type="NCBI Taxonomy" id="1456421"/>
    <lineage>
        <taxon>Archaea</taxon>
        <taxon>Nitrososphaerota</taxon>
        <taxon>environmental samples</taxon>
    </lineage>
</organism>
<proteinExistence type="predicted"/>
<accession>A0A075IH12</accession>
<dbReference type="InterPro" id="IPR035901">
    <property type="entry name" value="GIY-YIG_endonuc_sf"/>
</dbReference>
<sequence>MIFVFMYHLSILNMEILEGKVLLWLDSARFVKNKSGVYVLYDKKLNVLYVGQSDSLQKEFEKYVDTDFENDECKQKTHTYQRLFTENPKERAKDLLEDYKKEHGKVPICNAESDLVYV</sequence>
<reference evidence="1" key="1">
    <citation type="journal article" date="2014" name="Genome Biol. Evol.">
        <title>Pangenome evidence for extensive interdomain horizontal transfer affecting lineage core and shell genes in uncultured planktonic thaumarchaeota and euryarchaeota.</title>
        <authorList>
            <person name="Deschamps P."/>
            <person name="Zivanovic Y."/>
            <person name="Moreira D."/>
            <person name="Rodriguez-Valera F."/>
            <person name="Lopez-Garcia P."/>
        </authorList>
    </citation>
    <scope>NUCLEOTIDE SEQUENCE</scope>
</reference>
<dbReference type="EMBL" id="KF901295">
    <property type="protein sequence ID" value="AIF25598.1"/>
    <property type="molecule type" value="Genomic_DNA"/>
</dbReference>
<protein>
    <recommendedName>
        <fullName evidence="2">GIY-YIG domain-containing protein</fullName>
    </recommendedName>
</protein>
<dbReference type="Gene3D" id="3.40.1440.10">
    <property type="entry name" value="GIY-YIG endonuclease"/>
    <property type="match status" value="1"/>
</dbReference>
<evidence type="ECO:0000313" key="1">
    <source>
        <dbReference type="EMBL" id="AIF25598.1"/>
    </source>
</evidence>
<dbReference type="SUPFAM" id="SSF82771">
    <property type="entry name" value="GIY-YIG endonuclease"/>
    <property type="match status" value="1"/>
</dbReference>
<evidence type="ECO:0008006" key="2">
    <source>
        <dbReference type="Google" id="ProtNLM"/>
    </source>
</evidence>